<dbReference type="AlphaFoldDB" id="A0A840C911"/>
<dbReference type="Proteomes" id="UP000577362">
    <property type="component" value="Unassembled WGS sequence"/>
</dbReference>
<dbReference type="Pfam" id="PF09361">
    <property type="entry name" value="Phasin_2"/>
    <property type="match status" value="1"/>
</dbReference>
<sequence>MTPPVAKAVPEAPSSVARTARAVAHTVAEALDRGAEAARRVEAAVGERQTASGAEALTRAGLTQARDGYAVVRQSLEQLQGGLAESAGIASKGAAEINGKVLDLMRAQADAAFGLWRQLLGAGSFSEAVQLQTKGWRHGYEMTSSRLKDIAETTGRVAETSISPVRRIVDTWSKETRLKRGG</sequence>
<proteinExistence type="predicted"/>
<evidence type="ECO:0000313" key="3">
    <source>
        <dbReference type="Proteomes" id="UP000577362"/>
    </source>
</evidence>
<evidence type="ECO:0000259" key="1">
    <source>
        <dbReference type="Pfam" id="PF09361"/>
    </source>
</evidence>
<reference evidence="2 3" key="1">
    <citation type="submission" date="2020-08" db="EMBL/GenBank/DDBJ databases">
        <title>Genomic Encyclopedia of Type Strains, Phase IV (KMG-IV): sequencing the most valuable type-strain genomes for metagenomic binning, comparative biology and taxonomic classification.</title>
        <authorList>
            <person name="Goeker M."/>
        </authorList>
    </citation>
    <scope>NUCLEOTIDE SEQUENCE [LARGE SCALE GENOMIC DNA]</scope>
    <source>
        <strain evidence="2 3">DSM 103737</strain>
    </source>
</reference>
<evidence type="ECO:0000313" key="2">
    <source>
        <dbReference type="EMBL" id="MBB4019336.1"/>
    </source>
</evidence>
<protein>
    <recommendedName>
        <fullName evidence="1">Phasin domain-containing protein</fullName>
    </recommendedName>
</protein>
<gene>
    <name evidence="2" type="ORF">GGR16_004387</name>
</gene>
<dbReference type="EMBL" id="JACIEN010000007">
    <property type="protein sequence ID" value="MBB4019336.1"/>
    <property type="molecule type" value="Genomic_DNA"/>
</dbReference>
<name>A0A840C911_9HYPH</name>
<feature type="domain" description="Phasin" evidence="1">
    <location>
        <begin position="83"/>
        <end position="166"/>
    </location>
</feature>
<accession>A0A840C911</accession>
<dbReference type="RefSeq" id="WP_183318123.1">
    <property type="nucleotide sequence ID" value="NZ_JACIEN010000007.1"/>
</dbReference>
<organism evidence="2 3">
    <name type="scientific">Chelatococcus caeni</name>
    <dbReference type="NCBI Taxonomy" id="1348468"/>
    <lineage>
        <taxon>Bacteria</taxon>
        <taxon>Pseudomonadati</taxon>
        <taxon>Pseudomonadota</taxon>
        <taxon>Alphaproteobacteria</taxon>
        <taxon>Hyphomicrobiales</taxon>
        <taxon>Chelatococcaceae</taxon>
        <taxon>Chelatococcus</taxon>
    </lineage>
</organism>
<keyword evidence="3" id="KW-1185">Reference proteome</keyword>
<dbReference type="InterPro" id="IPR018968">
    <property type="entry name" value="Phasin"/>
</dbReference>
<comment type="caution">
    <text evidence="2">The sequence shown here is derived from an EMBL/GenBank/DDBJ whole genome shotgun (WGS) entry which is preliminary data.</text>
</comment>